<comment type="function">
    <text evidence="1">May be involved in the formation or repair of [Fe-S] clusters present in iron-sulfur proteins.</text>
</comment>
<keyword evidence="2" id="KW-1133">Transmembrane helix</keyword>
<evidence type="ECO:0000256" key="1">
    <source>
        <dbReference type="ARBA" id="ARBA00049958"/>
    </source>
</evidence>
<keyword evidence="2" id="KW-0472">Membrane</keyword>
<evidence type="ECO:0000313" key="5">
    <source>
        <dbReference type="Proteomes" id="UP001207252"/>
    </source>
</evidence>
<dbReference type="SUPFAM" id="SSF117916">
    <property type="entry name" value="Fe-S cluster assembly (FSCA) domain-like"/>
    <property type="match status" value="1"/>
</dbReference>
<gene>
    <name evidence="4" type="ORF">OF365_00940</name>
</gene>
<accession>A0ABT3BNY0</accession>
<feature type="domain" description="NIF system FeS cluster assembly NifU C-terminal" evidence="3">
    <location>
        <begin position="17"/>
        <end position="82"/>
    </location>
</feature>
<dbReference type="RefSeq" id="WP_263817738.1">
    <property type="nucleotide sequence ID" value="NZ_JAOXHJ010000001.1"/>
</dbReference>
<reference evidence="4 5" key="1">
    <citation type="journal article" date="2020" name="Int. J. Syst. Evol. Microbiol.">
        <title>Ureaplasma miroungigenitalium sp. nov. isolated from northern elephant seals (Mirounga angustirostris) and Ureaplasma zalophigenitalium sp. nov. isolated from California sea lions (Zalophus californianus).</title>
        <authorList>
            <person name="Volokhov D.V."/>
            <person name="Gulland F.M."/>
            <person name="Gao Y."/>
            <person name="Chizhikov V.E."/>
        </authorList>
    </citation>
    <scope>NUCLEOTIDE SEQUENCE [LARGE SCALE GENOMIC DNA]</scope>
    <source>
        <strain evidence="4 5">CSL7644-GEN</strain>
    </source>
</reference>
<organism evidence="4 5">
    <name type="scientific">Ureaplasma zalophigenitalium</name>
    <dbReference type="NCBI Taxonomy" id="907723"/>
    <lineage>
        <taxon>Bacteria</taxon>
        <taxon>Bacillati</taxon>
        <taxon>Mycoplasmatota</taxon>
        <taxon>Mycoplasmoidales</taxon>
        <taxon>Mycoplasmoidaceae</taxon>
        <taxon>Ureaplasma</taxon>
    </lineage>
</organism>
<protein>
    <submittedName>
        <fullName evidence="4">NifU family protein</fullName>
    </submittedName>
</protein>
<dbReference type="Pfam" id="PF01106">
    <property type="entry name" value="NifU"/>
    <property type="match status" value="1"/>
</dbReference>
<name>A0ABT3BNY0_9BACT</name>
<evidence type="ECO:0000259" key="3">
    <source>
        <dbReference type="Pfam" id="PF01106"/>
    </source>
</evidence>
<proteinExistence type="predicted"/>
<feature type="transmembrane region" description="Helical" evidence="2">
    <location>
        <begin position="44"/>
        <end position="63"/>
    </location>
</feature>
<dbReference type="Proteomes" id="UP001207252">
    <property type="component" value="Unassembled WGS sequence"/>
</dbReference>
<evidence type="ECO:0000313" key="4">
    <source>
        <dbReference type="EMBL" id="MCV3753937.1"/>
    </source>
</evidence>
<sequence length="99" mass="11365">MANSYTPPVHEQDLKKIQTILNDLRVYVQADGGDFIFDRYENQIVYIQLSGACVGCFLTNITYEENLKKILMQEVPNIKDVVLLQPENSNPLHPLPFKI</sequence>
<keyword evidence="2" id="KW-0812">Transmembrane</keyword>
<dbReference type="InterPro" id="IPR034904">
    <property type="entry name" value="FSCA_dom_sf"/>
</dbReference>
<comment type="caution">
    <text evidence="4">The sequence shown here is derived from an EMBL/GenBank/DDBJ whole genome shotgun (WGS) entry which is preliminary data.</text>
</comment>
<dbReference type="Gene3D" id="3.30.300.130">
    <property type="entry name" value="Fe-S cluster assembly (FSCA)"/>
    <property type="match status" value="1"/>
</dbReference>
<dbReference type="InterPro" id="IPR001075">
    <property type="entry name" value="NIF_FeS_clus_asmbl_NifU_C"/>
</dbReference>
<dbReference type="EMBL" id="JAOXHJ010000001">
    <property type="protein sequence ID" value="MCV3753937.1"/>
    <property type="molecule type" value="Genomic_DNA"/>
</dbReference>
<keyword evidence="5" id="KW-1185">Reference proteome</keyword>
<evidence type="ECO:0000256" key="2">
    <source>
        <dbReference type="SAM" id="Phobius"/>
    </source>
</evidence>